<dbReference type="PROSITE" id="PS51257">
    <property type="entry name" value="PROKAR_LIPOPROTEIN"/>
    <property type="match status" value="1"/>
</dbReference>
<feature type="transmembrane region" description="Helical" evidence="1">
    <location>
        <begin position="100"/>
        <end position="123"/>
    </location>
</feature>
<dbReference type="AlphaFoldDB" id="N0E1U3"/>
<keyword evidence="1" id="KW-1133">Transmembrane helix</keyword>
<organism evidence="2 3">
    <name type="scientific">Phycicoccus elongatus Lp2</name>
    <dbReference type="NCBI Taxonomy" id="1193181"/>
    <lineage>
        <taxon>Bacteria</taxon>
        <taxon>Bacillati</taxon>
        <taxon>Actinomycetota</taxon>
        <taxon>Actinomycetes</taxon>
        <taxon>Micrococcales</taxon>
        <taxon>Intrasporangiaceae</taxon>
        <taxon>Phycicoccus</taxon>
    </lineage>
</organism>
<dbReference type="Proteomes" id="UP000013167">
    <property type="component" value="Unassembled WGS sequence"/>
</dbReference>
<accession>N0E1U3</accession>
<dbReference type="EMBL" id="CAIZ01000026">
    <property type="protein sequence ID" value="CCH68884.1"/>
    <property type="molecule type" value="Genomic_DNA"/>
</dbReference>
<reference evidence="2 3" key="1">
    <citation type="journal article" date="2013" name="ISME J.">
        <title>A metabolic model for members of the genus Tetrasphaera involved in enhanced biological phosphorus removal.</title>
        <authorList>
            <person name="Kristiansen R."/>
            <person name="Nguyen H.T.T."/>
            <person name="Saunders A.M."/>
            <person name="Nielsen J.L."/>
            <person name="Wimmer R."/>
            <person name="Le V.Q."/>
            <person name="McIlroy S.J."/>
            <person name="Petrovski S."/>
            <person name="Seviour R.J."/>
            <person name="Calteau A."/>
            <person name="Nielsen K.L."/>
            <person name="Nielsen P.H."/>
        </authorList>
    </citation>
    <scope>NUCLEOTIDE SEQUENCE [LARGE SCALE GENOMIC DNA]</scope>
    <source>
        <strain evidence="2 3">Lp2</strain>
    </source>
</reference>
<feature type="transmembrane region" description="Helical" evidence="1">
    <location>
        <begin position="73"/>
        <end position="93"/>
    </location>
</feature>
<protein>
    <submittedName>
        <fullName evidence="2">Uncharacterized protein</fullName>
    </submittedName>
</protein>
<proteinExistence type="predicted"/>
<evidence type="ECO:0000256" key="1">
    <source>
        <dbReference type="SAM" id="Phobius"/>
    </source>
</evidence>
<dbReference type="eggNOG" id="ENOG5032S22">
    <property type="taxonomic scope" value="Bacteria"/>
</dbReference>
<dbReference type="HOGENOM" id="CLU_1142153_0_0_11"/>
<comment type="caution">
    <text evidence="2">The sequence shown here is derived from an EMBL/GenBank/DDBJ whole genome shotgun (WGS) entry which is preliminary data.</text>
</comment>
<feature type="transmembrane region" description="Helical" evidence="1">
    <location>
        <begin position="171"/>
        <end position="191"/>
    </location>
</feature>
<gene>
    <name evidence="2" type="ORF">BN10_1210025</name>
</gene>
<dbReference type="STRING" id="1193181.BN10_1210025"/>
<dbReference type="RefSeq" id="WP_010851738.1">
    <property type="nucleotide sequence ID" value="NZ_HF570956.1"/>
</dbReference>
<evidence type="ECO:0000313" key="2">
    <source>
        <dbReference type="EMBL" id="CCH68884.1"/>
    </source>
</evidence>
<feature type="transmembrane region" description="Helical" evidence="1">
    <location>
        <begin position="203"/>
        <end position="224"/>
    </location>
</feature>
<keyword evidence="1" id="KW-0812">Transmembrane</keyword>
<keyword evidence="1" id="KW-0472">Membrane</keyword>
<name>N0E1U3_9MICO</name>
<evidence type="ECO:0000313" key="3">
    <source>
        <dbReference type="Proteomes" id="UP000013167"/>
    </source>
</evidence>
<sequence>MSSRRFVLQWAAAGWLSCVAFVVLPPVLRPMAGSAPDLPTRARDALIEQWESGVVAPVPSMADLVAQWADYHLLKSAFAFLVVVALARVLGLLGREHPLLVGVIAVAATVAWLVVFANVQGALAPLASVVSLLPPVSTDARYAAALSGLRADLASGVANPVTSALVEDFRFFHVVMVALAIASAVALGLAARRAARTGHLRSTAHTGAAVLLVVVLLVIGAANLSTALDPIPGLLGALPSPTP</sequence>
<keyword evidence="3" id="KW-1185">Reference proteome</keyword>